<dbReference type="GO" id="GO:0006508">
    <property type="term" value="P:proteolysis"/>
    <property type="evidence" value="ECO:0007669"/>
    <property type="project" value="UniProtKB-KW"/>
</dbReference>
<dbReference type="InterPro" id="IPR022764">
    <property type="entry name" value="Peptidase_S54_rhomboid_dom"/>
</dbReference>
<evidence type="ECO:0000313" key="9">
    <source>
        <dbReference type="EMBL" id="KAA0894953.1"/>
    </source>
</evidence>
<keyword evidence="3 7" id="KW-0812">Transmembrane</keyword>
<accession>A0A5A9XQN7</accession>
<evidence type="ECO:0000256" key="7">
    <source>
        <dbReference type="SAM" id="Phobius"/>
    </source>
</evidence>
<evidence type="ECO:0000256" key="5">
    <source>
        <dbReference type="ARBA" id="ARBA00022989"/>
    </source>
</evidence>
<feature type="domain" description="Peptidase S54 rhomboid" evidence="8">
    <location>
        <begin position="104"/>
        <end position="237"/>
    </location>
</feature>
<comment type="subcellular location">
    <subcellularLocation>
        <location evidence="1">Membrane</location>
        <topology evidence="1">Multi-pass membrane protein</topology>
    </subcellularLocation>
</comment>
<dbReference type="PANTHER" id="PTHR43731">
    <property type="entry name" value="RHOMBOID PROTEASE"/>
    <property type="match status" value="1"/>
</dbReference>
<evidence type="ECO:0000256" key="1">
    <source>
        <dbReference type="ARBA" id="ARBA00004141"/>
    </source>
</evidence>
<evidence type="ECO:0000256" key="2">
    <source>
        <dbReference type="ARBA" id="ARBA00009045"/>
    </source>
</evidence>
<feature type="transmembrane region" description="Helical" evidence="7">
    <location>
        <begin position="196"/>
        <end position="214"/>
    </location>
</feature>
<dbReference type="GO" id="GO:0004252">
    <property type="term" value="F:serine-type endopeptidase activity"/>
    <property type="evidence" value="ECO:0007669"/>
    <property type="project" value="InterPro"/>
</dbReference>
<keyword evidence="6 7" id="KW-0472">Membrane</keyword>
<evidence type="ECO:0000313" key="10">
    <source>
        <dbReference type="Proteomes" id="UP000324298"/>
    </source>
</evidence>
<comment type="similarity">
    <text evidence="2">Belongs to the peptidase S54 family.</text>
</comment>
<dbReference type="AlphaFoldDB" id="A0A5A9XQN7"/>
<feature type="transmembrane region" description="Helical" evidence="7">
    <location>
        <begin position="48"/>
        <end position="67"/>
    </location>
</feature>
<dbReference type="InterPro" id="IPR050925">
    <property type="entry name" value="Rhomboid_protease_S54"/>
</dbReference>
<feature type="transmembrane region" description="Helical" evidence="7">
    <location>
        <begin position="164"/>
        <end position="184"/>
    </location>
</feature>
<dbReference type="Proteomes" id="UP000324298">
    <property type="component" value="Unassembled WGS sequence"/>
</dbReference>
<evidence type="ECO:0000256" key="3">
    <source>
        <dbReference type="ARBA" id="ARBA00022692"/>
    </source>
</evidence>
<dbReference type="Gene3D" id="1.20.1540.10">
    <property type="entry name" value="Rhomboid-like"/>
    <property type="match status" value="1"/>
</dbReference>
<dbReference type="PANTHER" id="PTHR43731:SF14">
    <property type="entry name" value="PRESENILIN-ASSOCIATED RHOMBOID-LIKE PROTEIN, MITOCHONDRIAL"/>
    <property type="match status" value="1"/>
</dbReference>
<keyword evidence="10" id="KW-1185">Reference proteome</keyword>
<feature type="transmembrane region" description="Helical" evidence="7">
    <location>
        <begin position="105"/>
        <end position="128"/>
    </location>
</feature>
<dbReference type="OrthoDB" id="9813074at2"/>
<keyword evidence="9" id="KW-0645">Protease</keyword>
<reference evidence="9 10" key="1">
    <citation type="submission" date="2019-04" db="EMBL/GenBank/DDBJ databases">
        <title>Geobacter ruber sp. nov., ferric-reducing bacteria isolated from paddy soil.</title>
        <authorList>
            <person name="Xu Z."/>
            <person name="Masuda Y."/>
            <person name="Itoh H."/>
            <person name="Senoo K."/>
        </authorList>
    </citation>
    <scope>NUCLEOTIDE SEQUENCE [LARGE SCALE GENOMIC DNA]</scope>
    <source>
        <strain evidence="9 10">Red88</strain>
    </source>
</reference>
<evidence type="ECO:0000256" key="4">
    <source>
        <dbReference type="ARBA" id="ARBA00022801"/>
    </source>
</evidence>
<comment type="caution">
    <text evidence="9">The sequence shown here is derived from an EMBL/GenBank/DDBJ whole genome shotgun (WGS) entry which is preliminary data.</text>
</comment>
<dbReference type="EMBL" id="SRSD01000001">
    <property type="protein sequence ID" value="KAA0894953.1"/>
    <property type="molecule type" value="Genomic_DNA"/>
</dbReference>
<gene>
    <name evidence="9" type="ORF">ET418_00065</name>
</gene>
<dbReference type="InterPro" id="IPR035952">
    <property type="entry name" value="Rhomboid-like_sf"/>
</dbReference>
<feature type="transmembrane region" description="Helical" evidence="7">
    <location>
        <begin position="220"/>
        <end position="238"/>
    </location>
</feature>
<dbReference type="RefSeq" id="WP_149305538.1">
    <property type="nucleotide sequence ID" value="NZ_SRSD01000001.1"/>
</dbReference>
<proteinExistence type="inferred from homology"/>
<organism evidence="9 10">
    <name type="scientific">Oryzomonas rubra</name>
    <dbReference type="NCBI Taxonomy" id="2509454"/>
    <lineage>
        <taxon>Bacteria</taxon>
        <taxon>Pseudomonadati</taxon>
        <taxon>Thermodesulfobacteriota</taxon>
        <taxon>Desulfuromonadia</taxon>
        <taxon>Geobacterales</taxon>
        <taxon>Geobacteraceae</taxon>
        <taxon>Oryzomonas</taxon>
    </lineage>
</organism>
<dbReference type="SUPFAM" id="SSF144091">
    <property type="entry name" value="Rhomboid-like"/>
    <property type="match status" value="1"/>
</dbReference>
<dbReference type="GO" id="GO:0016020">
    <property type="term" value="C:membrane"/>
    <property type="evidence" value="ECO:0007669"/>
    <property type="project" value="UniProtKB-SubCell"/>
</dbReference>
<sequence length="277" mass="29696">MTQKAMLCPRCRQLIGSEESVCSWCGAQRSSAWWRPTAWVQGGVDGAWLVKAIITVNIIIYAFSIILSMGRGNAAGLLTMLSPDQMSLMLLGATGTEPIDGYNGYWTVITANYLHGGILHLIFNLMALRQIAPWVTQEYGPGRMFVIYTLGGVCGYLVSYLAGVPFTIGASGAICSLIGSLLYYGRSRGGVYGATVFREVSGWVLGLALFGFIMPGINNWAHGGGIIGGIVLGLLLGYDERSKENALHRLLALLCAATTVGVLGWRIFVLVARGIGH</sequence>
<dbReference type="Pfam" id="PF01694">
    <property type="entry name" value="Rhomboid"/>
    <property type="match status" value="1"/>
</dbReference>
<protein>
    <submittedName>
        <fullName evidence="9">Rhomboid family intramembrane serine protease</fullName>
    </submittedName>
</protein>
<name>A0A5A9XQN7_9BACT</name>
<feature type="transmembrane region" description="Helical" evidence="7">
    <location>
        <begin position="140"/>
        <end position="158"/>
    </location>
</feature>
<feature type="transmembrane region" description="Helical" evidence="7">
    <location>
        <begin position="250"/>
        <end position="272"/>
    </location>
</feature>
<keyword evidence="5 7" id="KW-1133">Transmembrane helix</keyword>
<evidence type="ECO:0000256" key="6">
    <source>
        <dbReference type="ARBA" id="ARBA00023136"/>
    </source>
</evidence>
<keyword evidence="4" id="KW-0378">Hydrolase</keyword>
<evidence type="ECO:0000259" key="8">
    <source>
        <dbReference type="Pfam" id="PF01694"/>
    </source>
</evidence>